<comment type="caution">
    <text evidence="3">The sequence shown here is derived from an EMBL/GenBank/DDBJ whole genome shotgun (WGS) entry which is preliminary data.</text>
</comment>
<proteinExistence type="predicted"/>
<dbReference type="RefSeq" id="WP_249302949.1">
    <property type="nucleotide sequence ID" value="NZ_JACRSW010000009.1"/>
</dbReference>
<dbReference type="InterPro" id="IPR008964">
    <property type="entry name" value="Invasin/intimin_cell_adhesion"/>
</dbReference>
<evidence type="ECO:0000256" key="1">
    <source>
        <dbReference type="SAM" id="MobiDB-lite"/>
    </source>
</evidence>
<gene>
    <name evidence="3" type="ORF">H8700_02885</name>
</gene>
<dbReference type="Gene3D" id="2.60.40.1080">
    <property type="match status" value="1"/>
</dbReference>
<sequence length="553" mass="59139">MRLTKGMKKALSMFLTGALVVTGASIPATQTKAASAEKLTWEGTIKAVGIKAESDWEATTTSENFTKSEICGEGNFSTWAGGGVGSWCGANLTATVDLSAFEKPVLRVTCANTTDAAIDNGLEVCFKQDSKGNWVDSEKIKVATGAAVTIEKDIPVTEEDADAQFVAVSPAAKKNVIVNKVEVFDAAYTDGGEAPAGKSFHATLQYLDPSWATQEDTVEVTKDGDYTLTTWAGENAESTINMGWIETDLKNGDVSEDFKMTIKSIQLGTKLYTFSKADERYLGFKDQDAVKDGEMGTYRLNIKNDYNSLFDFADHQTKVKGTKANMFLGKDLITDEEYDAGMNAVNKGDVVQVKFTVEGFESEKAAKTYTQIADKDAEVEDTVNAGEYGNVEYTVSTVENIANPDASVAPSQTPATSVAPSQTPAASVQPSQKPVASVQPSQKPAASVQPSQKPVVKKTTKNACTKVKAKKAKVTVKKGKKATLKFTVTAKNKKAKTTDKMTVSVKNKKIVTVSKKKLSKGSATVTVKGKKKGSTKVTVKIGKKSAKVTVKVK</sequence>
<feature type="compositionally biased region" description="Polar residues" evidence="1">
    <location>
        <begin position="409"/>
        <end position="452"/>
    </location>
</feature>
<accession>A0ABR7MTX1</accession>
<dbReference type="SMART" id="SM00635">
    <property type="entry name" value="BID_2"/>
    <property type="match status" value="1"/>
</dbReference>
<keyword evidence="4" id="KW-1185">Reference proteome</keyword>
<evidence type="ECO:0000313" key="4">
    <source>
        <dbReference type="Proteomes" id="UP000637513"/>
    </source>
</evidence>
<protein>
    <recommendedName>
        <fullName evidence="2">BIG2 domain-containing protein</fullName>
    </recommendedName>
</protein>
<evidence type="ECO:0000313" key="3">
    <source>
        <dbReference type="EMBL" id="MBC8556658.1"/>
    </source>
</evidence>
<organism evidence="3 4">
    <name type="scientific">Jutongia hominis</name>
    <dbReference type="NCBI Taxonomy" id="2763664"/>
    <lineage>
        <taxon>Bacteria</taxon>
        <taxon>Bacillati</taxon>
        <taxon>Bacillota</taxon>
        <taxon>Clostridia</taxon>
        <taxon>Lachnospirales</taxon>
        <taxon>Lachnospiraceae</taxon>
        <taxon>Jutongia</taxon>
    </lineage>
</organism>
<name>A0ABR7MTX1_9FIRM</name>
<evidence type="ECO:0000259" key="2">
    <source>
        <dbReference type="SMART" id="SM00635"/>
    </source>
</evidence>
<dbReference type="InterPro" id="IPR003343">
    <property type="entry name" value="Big_2"/>
</dbReference>
<feature type="domain" description="BIG2" evidence="2">
    <location>
        <begin position="463"/>
        <end position="551"/>
    </location>
</feature>
<dbReference type="EMBL" id="JACRSW010000009">
    <property type="protein sequence ID" value="MBC8556658.1"/>
    <property type="molecule type" value="Genomic_DNA"/>
</dbReference>
<feature type="region of interest" description="Disordered" evidence="1">
    <location>
        <begin position="405"/>
        <end position="457"/>
    </location>
</feature>
<reference evidence="3 4" key="1">
    <citation type="submission" date="2020-08" db="EMBL/GenBank/DDBJ databases">
        <title>Genome public.</title>
        <authorList>
            <person name="Liu C."/>
            <person name="Sun Q."/>
        </authorList>
    </citation>
    <scope>NUCLEOTIDE SEQUENCE [LARGE SCALE GENOMIC DNA]</scope>
    <source>
        <strain evidence="3 4">BX3</strain>
    </source>
</reference>
<dbReference type="Proteomes" id="UP000637513">
    <property type="component" value="Unassembled WGS sequence"/>
</dbReference>
<dbReference type="SUPFAM" id="SSF49373">
    <property type="entry name" value="Invasin/intimin cell-adhesion fragments"/>
    <property type="match status" value="1"/>
</dbReference>